<evidence type="ECO:0000313" key="3">
    <source>
        <dbReference type="Proteomes" id="UP001152622"/>
    </source>
</evidence>
<protein>
    <submittedName>
        <fullName evidence="2">Uncharacterized protein</fullName>
    </submittedName>
</protein>
<dbReference type="OrthoDB" id="8770287at2759"/>
<dbReference type="Proteomes" id="UP001152622">
    <property type="component" value="Chromosome 6"/>
</dbReference>
<name>A0A9Q1IVV1_SYNKA</name>
<dbReference type="AlphaFoldDB" id="A0A9Q1IVV1"/>
<evidence type="ECO:0000313" key="2">
    <source>
        <dbReference type="EMBL" id="KAJ8355779.1"/>
    </source>
</evidence>
<sequence>MITADSNHMVLYTSLDGGWWLYDDMKNPLFRAIAMEDIQTQDYVFTWQPMLTCRQRTGSKTERHAGLTLPLLPQAG</sequence>
<dbReference type="EMBL" id="JAINUF010000006">
    <property type="protein sequence ID" value="KAJ8355779.1"/>
    <property type="molecule type" value="Genomic_DNA"/>
</dbReference>
<feature type="region of interest" description="Disordered" evidence="1">
    <location>
        <begin position="57"/>
        <end position="76"/>
    </location>
</feature>
<gene>
    <name evidence="2" type="ORF">SKAU_G00185730</name>
</gene>
<evidence type="ECO:0000256" key="1">
    <source>
        <dbReference type="SAM" id="MobiDB-lite"/>
    </source>
</evidence>
<keyword evidence="3" id="KW-1185">Reference proteome</keyword>
<organism evidence="2 3">
    <name type="scientific">Synaphobranchus kaupii</name>
    <name type="common">Kaup's arrowtooth eel</name>
    <dbReference type="NCBI Taxonomy" id="118154"/>
    <lineage>
        <taxon>Eukaryota</taxon>
        <taxon>Metazoa</taxon>
        <taxon>Chordata</taxon>
        <taxon>Craniata</taxon>
        <taxon>Vertebrata</taxon>
        <taxon>Euteleostomi</taxon>
        <taxon>Actinopterygii</taxon>
        <taxon>Neopterygii</taxon>
        <taxon>Teleostei</taxon>
        <taxon>Anguilliformes</taxon>
        <taxon>Synaphobranchidae</taxon>
        <taxon>Synaphobranchus</taxon>
    </lineage>
</organism>
<proteinExistence type="predicted"/>
<comment type="caution">
    <text evidence="2">The sequence shown here is derived from an EMBL/GenBank/DDBJ whole genome shotgun (WGS) entry which is preliminary data.</text>
</comment>
<reference evidence="2" key="1">
    <citation type="journal article" date="2023" name="Science">
        <title>Genome structures resolve the early diversification of teleost fishes.</title>
        <authorList>
            <person name="Parey E."/>
            <person name="Louis A."/>
            <person name="Montfort J."/>
            <person name="Bouchez O."/>
            <person name="Roques C."/>
            <person name="Iampietro C."/>
            <person name="Lluch J."/>
            <person name="Castinel A."/>
            <person name="Donnadieu C."/>
            <person name="Desvignes T."/>
            <person name="Floi Bucao C."/>
            <person name="Jouanno E."/>
            <person name="Wen M."/>
            <person name="Mejri S."/>
            <person name="Dirks R."/>
            <person name="Jansen H."/>
            <person name="Henkel C."/>
            <person name="Chen W.J."/>
            <person name="Zahm M."/>
            <person name="Cabau C."/>
            <person name="Klopp C."/>
            <person name="Thompson A.W."/>
            <person name="Robinson-Rechavi M."/>
            <person name="Braasch I."/>
            <person name="Lecointre G."/>
            <person name="Bobe J."/>
            <person name="Postlethwait J.H."/>
            <person name="Berthelot C."/>
            <person name="Roest Crollius H."/>
            <person name="Guiguen Y."/>
        </authorList>
    </citation>
    <scope>NUCLEOTIDE SEQUENCE</scope>
    <source>
        <strain evidence="2">WJC10195</strain>
    </source>
</reference>
<accession>A0A9Q1IVV1</accession>